<dbReference type="Proteomes" id="UP001454036">
    <property type="component" value="Unassembled WGS sequence"/>
</dbReference>
<evidence type="ECO:0000313" key="2">
    <source>
        <dbReference type="Proteomes" id="UP001454036"/>
    </source>
</evidence>
<organism evidence="1 2">
    <name type="scientific">Lithospermum erythrorhizon</name>
    <name type="common">Purple gromwell</name>
    <name type="synonym">Lithospermum officinale var. erythrorhizon</name>
    <dbReference type="NCBI Taxonomy" id="34254"/>
    <lineage>
        <taxon>Eukaryota</taxon>
        <taxon>Viridiplantae</taxon>
        <taxon>Streptophyta</taxon>
        <taxon>Embryophyta</taxon>
        <taxon>Tracheophyta</taxon>
        <taxon>Spermatophyta</taxon>
        <taxon>Magnoliopsida</taxon>
        <taxon>eudicotyledons</taxon>
        <taxon>Gunneridae</taxon>
        <taxon>Pentapetalae</taxon>
        <taxon>asterids</taxon>
        <taxon>lamiids</taxon>
        <taxon>Boraginales</taxon>
        <taxon>Boraginaceae</taxon>
        <taxon>Boraginoideae</taxon>
        <taxon>Lithospermeae</taxon>
        <taxon>Lithospermum</taxon>
    </lineage>
</organism>
<name>A0AAV3RGH1_LITER</name>
<accession>A0AAV3RGH1</accession>
<gene>
    <name evidence="1" type="ORF">LIER_41927</name>
</gene>
<keyword evidence="2" id="KW-1185">Reference proteome</keyword>
<dbReference type="AlphaFoldDB" id="A0AAV3RGH1"/>
<reference evidence="1 2" key="1">
    <citation type="submission" date="2024-01" db="EMBL/GenBank/DDBJ databases">
        <title>The complete chloroplast genome sequence of Lithospermum erythrorhizon: insights into the phylogenetic relationship among Boraginaceae species and the maternal lineages of purple gromwells.</title>
        <authorList>
            <person name="Okada T."/>
            <person name="Watanabe K."/>
        </authorList>
    </citation>
    <scope>NUCLEOTIDE SEQUENCE [LARGE SCALE GENOMIC DNA]</scope>
</reference>
<evidence type="ECO:0000313" key="1">
    <source>
        <dbReference type="EMBL" id="GAA0175514.1"/>
    </source>
</evidence>
<protein>
    <submittedName>
        <fullName evidence="1">Uncharacterized protein</fullName>
    </submittedName>
</protein>
<sequence>MFTVPIPMALKPITPLENKKQYQTFEILPIAPINERAQRDLSGLKIGGGVSRPPEITTTKIKILRSDLKIEMRKKSYKIGINADKARFRRGDSLIENMKNK</sequence>
<dbReference type="EMBL" id="BAABME010027400">
    <property type="protein sequence ID" value="GAA0175514.1"/>
    <property type="molecule type" value="Genomic_DNA"/>
</dbReference>
<comment type="caution">
    <text evidence="1">The sequence shown here is derived from an EMBL/GenBank/DDBJ whole genome shotgun (WGS) entry which is preliminary data.</text>
</comment>
<proteinExistence type="predicted"/>